<feature type="compositionally biased region" description="Low complexity" evidence="6">
    <location>
        <begin position="653"/>
        <end position="677"/>
    </location>
</feature>
<dbReference type="Pfam" id="PF13445">
    <property type="entry name" value="zf-RING_UBOX"/>
    <property type="match status" value="1"/>
</dbReference>
<feature type="region of interest" description="Disordered" evidence="6">
    <location>
        <begin position="514"/>
        <end position="544"/>
    </location>
</feature>
<evidence type="ECO:0008006" key="10">
    <source>
        <dbReference type="Google" id="ProtNLM"/>
    </source>
</evidence>
<dbReference type="Gene3D" id="3.30.160.60">
    <property type="entry name" value="Classic Zinc Finger"/>
    <property type="match status" value="1"/>
</dbReference>
<dbReference type="InterPro" id="IPR013083">
    <property type="entry name" value="Znf_RING/FYVE/PHD"/>
</dbReference>
<feature type="compositionally biased region" description="Polar residues" evidence="6">
    <location>
        <begin position="426"/>
        <end position="440"/>
    </location>
</feature>
<feature type="compositionally biased region" description="Polar residues" evidence="6">
    <location>
        <begin position="310"/>
        <end position="324"/>
    </location>
</feature>
<organism>
    <name type="scientific">Branchiostoma floridae</name>
    <name type="common">Florida lancelet</name>
    <name type="synonym">Amphioxus</name>
    <dbReference type="NCBI Taxonomy" id="7739"/>
    <lineage>
        <taxon>Eukaryota</taxon>
        <taxon>Metazoa</taxon>
        <taxon>Chordata</taxon>
        <taxon>Cephalochordata</taxon>
        <taxon>Leptocardii</taxon>
        <taxon>Amphioxiformes</taxon>
        <taxon>Branchiostomatidae</taxon>
        <taxon>Branchiostoma</taxon>
    </lineage>
</organism>
<gene>
    <name evidence="9" type="ORF">BRAFLDRAFT_126800</name>
</gene>
<dbReference type="GO" id="GO:0008270">
    <property type="term" value="F:zinc ion binding"/>
    <property type="evidence" value="ECO:0007669"/>
    <property type="project" value="UniProtKB-KW"/>
</dbReference>
<evidence type="ECO:0000256" key="5">
    <source>
        <dbReference type="SAM" id="Coils"/>
    </source>
</evidence>
<evidence type="ECO:0000313" key="9">
    <source>
        <dbReference type="EMBL" id="EEN61500.1"/>
    </source>
</evidence>
<evidence type="ECO:0000256" key="3">
    <source>
        <dbReference type="ARBA" id="ARBA00022833"/>
    </source>
</evidence>
<dbReference type="Gene3D" id="3.30.40.10">
    <property type="entry name" value="Zinc/RING finger domain, C3HC4 (zinc finger)"/>
    <property type="match status" value="1"/>
</dbReference>
<name>C3YDN1_BRAFL</name>
<dbReference type="SMART" id="SM00184">
    <property type="entry name" value="RING"/>
    <property type="match status" value="1"/>
</dbReference>
<dbReference type="PANTHER" id="PTHR25462">
    <property type="entry name" value="BONUS, ISOFORM C-RELATED"/>
    <property type="match status" value="1"/>
</dbReference>
<evidence type="ECO:0000256" key="4">
    <source>
        <dbReference type="PROSITE-ProRule" id="PRU00024"/>
    </source>
</evidence>
<feature type="region of interest" description="Disordered" evidence="6">
    <location>
        <begin position="308"/>
        <end position="343"/>
    </location>
</feature>
<keyword evidence="5" id="KW-0175">Coiled coil</keyword>
<keyword evidence="1" id="KW-0479">Metal-binding</keyword>
<dbReference type="eggNOG" id="KOG2177">
    <property type="taxonomic scope" value="Eukaryota"/>
</dbReference>
<dbReference type="SMART" id="SM00336">
    <property type="entry name" value="BBOX"/>
    <property type="match status" value="1"/>
</dbReference>
<feature type="region of interest" description="Disordered" evidence="6">
    <location>
        <begin position="653"/>
        <end position="702"/>
    </location>
</feature>
<feature type="coiled-coil region" evidence="5">
    <location>
        <begin position="173"/>
        <end position="226"/>
    </location>
</feature>
<reference evidence="9" key="1">
    <citation type="journal article" date="2008" name="Nature">
        <title>The amphioxus genome and the evolution of the chordate karyotype.</title>
        <authorList>
            <consortium name="US DOE Joint Genome Institute (JGI-PGF)"/>
            <person name="Putnam N.H."/>
            <person name="Butts T."/>
            <person name="Ferrier D.E.K."/>
            <person name="Furlong R.F."/>
            <person name="Hellsten U."/>
            <person name="Kawashima T."/>
            <person name="Robinson-Rechavi M."/>
            <person name="Shoguchi E."/>
            <person name="Terry A."/>
            <person name="Yu J.-K."/>
            <person name="Benito-Gutierrez E.L."/>
            <person name="Dubchak I."/>
            <person name="Garcia-Fernandez J."/>
            <person name="Gibson-Brown J.J."/>
            <person name="Grigoriev I.V."/>
            <person name="Horton A.C."/>
            <person name="de Jong P.J."/>
            <person name="Jurka J."/>
            <person name="Kapitonov V.V."/>
            <person name="Kohara Y."/>
            <person name="Kuroki Y."/>
            <person name="Lindquist E."/>
            <person name="Lucas S."/>
            <person name="Osoegawa K."/>
            <person name="Pennacchio L.A."/>
            <person name="Salamov A.A."/>
            <person name="Satou Y."/>
            <person name="Sauka-Spengler T."/>
            <person name="Schmutz J."/>
            <person name="Shin-I T."/>
            <person name="Toyoda A."/>
            <person name="Bronner-Fraser M."/>
            <person name="Fujiyama A."/>
            <person name="Holland L.Z."/>
            <person name="Holland P.W.H."/>
            <person name="Satoh N."/>
            <person name="Rokhsar D.S."/>
        </authorList>
    </citation>
    <scope>NUCLEOTIDE SEQUENCE [LARGE SCALE GENOMIC DNA]</scope>
    <source>
        <strain evidence="9">S238N-H82</strain>
        <tissue evidence="9">Testes</tissue>
    </source>
</reference>
<dbReference type="InterPro" id="IPR017907">
    <property type="entry name" value="Znf_RING_CS"/>
</dbReference>
<dbReference type="AlphaFoldDB" id="C3YDN1"/>
<accession>C3YDN1</accession>
<dbReference type="PROSITE" id="PS00518">
    <property type="entry name" value="ZF_RING_1"/>
    <property type="match status" value="1"/>
</dbReference>
<dbReference type="PROSITE" id="PS50119">
    <property type="entry name" value="ZF_BBOX"/>
    <property type="match status" value="1"/>
</dbReference>
<dbReference type="PROSITE" id="PS50089">
    <property type="entry name" value="ZF_RING_2"/>
    <property type="match status" value="1"/>
</dbReference>
<evidence type="ECO:0000259" key="8">
    <source>
        <dbReference type="PROSITE" id="PS50119"/>
    </source>
</evidence>
<feature type="region of interest" description="Disordered" evidence="6">
    <location>
        <begin position="369"/>
        <end position="400"/>
    </location>
</feature>
<feature type="region of interest" description="Disordered" evidence="6">
    <location>
        <begin position="582"/>
        <end position="627"/>
    </location>
</feature>
<evidence type="ECO:0000256" key="6">
    <source>
        <dbReference type="SAM" id="MobiDB-lite"/>
    </source>
</evidence>
<dbReference type="InterPro" id="IPR000315">
    <property type="entry name" value="Znf_B-box"/>
</dbReference>
<dbReference type="Pfam" id="PF00643">
    <property type="entry name" value="zf-B_box"/>
    <property type="match status" value="1"/>
</dbReference>
<dbReference type="EMBL" id="GG666504">
    <property type="protein sequence ID" value="EEN61500.1"/>
    <property type="molecule type" value="Genomic_DNA"/>
</dbReference>
<dbReference type="SUPFAM" id="SSF57850">
    <property type="entry name" value="RING/U-box"/>
    <property type="match status" value="1"/>
</dbReference>
<dbReference type="PANTHER" id="PTHR25462:SF296">
    <property type="entry name" value="MEIOTIC P26, ISOFORM F"/>
    <property type="match status" value="1"/>
</dbReference>
<dbReference type="InterPro" id="IPR001841">
    <property type="entry name" value="Znf_RING"/>
</dbReference>
<keyword evidence="2 4" id="KW-0863">Zinc-finger</keyword>
<feature type="region of interest" description="Disordered" evidence="6">
    <location>
        <begin position="412"/>
        <end position="444"/>
    </location>
</feature>
<evidence type="ECO:0000256" key="1">
    <source>
        <dbReference type="ARBA" id="ARBA00022723"/>
    </source>
</evidence>
<dbReference type="InParanoid" id="C3YDN1"/>
<keyword evidence="3" id="KW-0862">Zinc</keyword>
<dbReference type="SUPFAM" id="SSF57845">
    <property type="entry name" value="B-box zinc-binding domain"/>
    <property type="match status" value="1"/>
</dbReference>
<proteinExistence type="predicted"/>
<evidence type="ECO:0000256" key="2">
    <source>
        <dbReference type="ARBA" id="ARBA00022771"/>
    </source>
</evidence>
<protein>
    <recommendedName>
        <fullName evidence="10">RING-type domain-containing protein</fullName>
    </recommendedName>
</protein>
<sequence>MASGHDLSEEIQEDILSCPICYHQLTEPKALPCQHTYCCKCLQELARRAKNGQFQCPECGKTVAIPTGGVEAFPTNFLVANVLDKVQQCKEEKKKQADETDMCDIHKQEAQVVCDDCNVVVCNVCLKSGHKGHVLKHIDQEKAIWVEKARRLIVESGEVSAGLSHQESHTLVKQRLQEKHEEIRKQIESRAAAVIHTVQRQKKNLLEELQQRQERKHEKISQRETQCNRLIDMMLEGRTRAEEAINNNRPLLYNDISSHCLGLASAVSEGIAYRAKYSPLQEEVCGLRFVTSSVELGHFVEGNVEVSPYHGTQGSSSNTDQQCLNGAKIHGNKSEKNPGKKVTFASHPIIAATPSGRNERENSTLIILDDDDDALNSNRTPTDHQKPASRKRKPWPKSPLSDLALTQLVTASCSRDSDPPAIPESRATTTANSNGDNSVQKVPHRLTSLVTELRGRLDTKTGNSNGDNTAQMAAEGLASELAERRGTKAATGDSIGDRTVQKVAQAKRAARKLLETQGTKNTARKTVRSVNSTSWRPERYMKPQVKILRMQTEGNVATASASRANGASASTSASASISAPTYASASTSSPASSSASTSSPASTSAFTSSPASSSASTSSPASSSSPASTSAFTTAFTSASTFARTPASASTFASTSTSASMSTPASASVSTSSSVAAHPGASRAGPYSSAKDKNSKRPVKKIRLSCSDKEHWFVKTKVELTSDDDDDN</sequence>
<dbReference type="InterPro" id="IPR027370">
    <property type="entry name" value="Znf-RING_euk"/>
</dbReference>
<feature type="domain" description="RING-type" evidence="7">
    <location>
        <begin position="18"/>
        <end position="59"/>
    </location>
</feature>
<dbReference type="InterPro" id="IPR047153">
    <property type="entry name" value="TRIM45/56/19-like"/>
</dbReference>
<feature type="domain" description="B box-type" evidence="8">
    <location>
        <begin position="98"/>
        <end position="138"/>
    </location>
</feature>
<evidence type="ECO:0000259" key="7">
    <source>
        <dbReference type="PROSITE" id="PS50089"/>
    </source>
</evidence>